<dbReference type="InterPro" id="IPR052055">
    <property type="entry name" value="Hepadnavirus_pol/RT"/>
</dbReference>
<sequence length="202" mass="23612">MTFISGCRTDNEFESGICICKNPQAVLDIKWLQENLRQKNARLAWKPSQILKIYVDASTTGWSATLGEKKAFGNWKYHHKHTDIALLESTAALLGLESFAHIIAHRWVTIYIDNQVARKTIEAGERRPWQKEIMCQVWSFCDEHDVQIHEFCWVPSQLNPADELTRFFNESDWVLAQSVYKELNKKWGHFTIDRMASLRTRK</sequence>
<dbReference type="GO" id="GO:0003676">
    <property type="term" value="F:nucleic acid binding"/>
    <property type="evidence" value="ECO:0007669"/>
    <property type="project" value="InterPro"/>
</dbReference>
<evidence type="ECO:0000313" key="2">
    <source>
        <dbReference type="Proteomes" id="UP000789759"/>
    </source>
</evidence>
<keyword evidence="2" id="KW-1185">Reference proteome</keyword>
<dbReference type="PANTHER" id="PTHR33050:SF7">
    <property type="entry name" value="RIBONUCLEASE H"/>
    <property type="match status" value="1"/>
</dbReference>
<comment type="caution">
    <text evidence="1">The sequence shown here is derived from an EMBL/GenBank/DDBJ whole genome shotgun (WGS) entry which is preliminary data.</text>
</comment>
<feature type="non-terminal residue" evidence="1">
    <location>
        <position position="1"/>
    </location>
</feature>
<dbReference type="EMBL" id="CAJVQA010010533">
    <property type="protein sequence ID" value="CAG8697893.1"/>
    <property type="molecule type" value="Genomic_DNA"/>
</dbReference>
<dbReference type="AlphaFoldDB" id="A0A9N9HND3"/>
<dbReference type="OrthoDB" id="2897838at2759"/>
<protein>
    <submittedName>
        <fullName evidence="1">23568_t:CDS:1</fullName>
    </submittedName>
</protein>
<evidence type="ECO:0000313" key="1">
    <source>
        <dbReference type="EMBL" id="CAG8697893.1"/>
    </source>
</evidence>
<dbReference type="Gene3D" id="3.30.420.10">
    <property type="entry name" value="Ribonuclease H-like superfamily/Ribonuclease H"/>
    <property type="match status" value="1"/>
</dbReference>
<organism evidence="1 2">
    <name type="scientific">Cetraspora pellucida</name>
    <dbReference type="NCBI Taxonomy" id="1433469"/>
    <lineage>
        <taxon>Eukaryota</taxon>
        <taxon>Fungi</taxon>
        <taxon>Fungi incertae sedis</taxon>
        <taxon>Mucoromycota</taxon>
        <taxon>Glomeromycotina</taxon>
        <taxon>Glomeromycetes</taxon>
        <taxon>Diversisporales</taxon>
        <taxon>Gigasporaceae</taxon>
        <taxon>Cetraspora</taxon>
    </lineage>
</organism>
<dbReference type="InterPro" id="IPR012337">
    <property type="entry name" value="RNaseH-like_sf"/>
</dbReference>
<dbReference type="Proteomes" id="UP000789759">
    <property type="component" value="Unassembled WGS sequence"/>
</dbReference>
<dbReference type="InterPro" id="IPR036397">
    <property type="entry name" value="RNaseH_sf"/>
</dbReference>
<dbReference type="PANTHER" id="PTHR33050">
    <property type="entry name" value="REVERSE TRANSCRIPTASE DOMAIN-CONTAINING PROTEIN"/>
    <property type="match status" value="1"/>
</dbReference>
<dbReference type="CDD" id="cd09275">
    <property type="entry name" value="RNase_HI_RT_DIRS1"/>
    <property type="match status" value="1"/>
</dbReference>
<dbReference type="SUPFAM" id="SSF53098">
    <property type="entry name" value="Ribonuclease H-like"/>
    <property type="match status" value="1"/>
</dbReference>
<accession>A0A9N9HND3</accession>
<reference evidence="1" key="1">
    <citation type="submission" date="2021-06" db="EMBL/GenBank/DDBJ databases">
        <authorList>
            <person name="Kallberg Y."/>
            <person name="Tangrot J."/>
            <person name="Rosling A."/>
        </authorList>
    </citation>
    <scope>NUCLEOTIDE SEQUENCE</scope>
    <source>
        <strain evidence="1">FL966</strain>
    </source>
</reference>
<gene>
    <name evidence="1" type="ORF">CPELLU_LOCUS11660</name>
</gene>
<name>A0A9N9HND3_9GLOM</name>
<proteinExistence type="predicted"/>